<keyword evidence="6" id="KW-0106">Calcium</keyword>
<dbReference type="SUPFAM" id="SSF54897">
    <property type="entry name" value="Protease propeptides/inhibitors"/>
    <property type="match status" value="1"/>
</dbReference>
<dbReference type="InterPro" id="IPR030400">
    <property type="entry name" value="Sedolisin_dom"/>
</dbReference>
<keyword evidence="3" id="KW-0479">Metal-binding</keyword>
<proteinExistence type="predicted"/>
<evidence type="ECO:0000256" key="1">
    <source>
        <dbReference type="ARBA" id="ARBA00001913"/>
    </source>
</evidence>
<keyword evidence="7" id="KW-0865">Zymogen</keyword>
<evidence type="ECO:0000256" key="5">
    <source>
        <dbReference type="ARBA" id="ARBA00022825"/>
    </source>
</evidence>
<dbReference type="SMART" id="SM00944">
    <property type="entry name" value="Pro-kuma_activ"/>
    <property type="match status" value="1"/>
</dbReference>
<evidence type="ECO:0000256" key="8">
    <source>
        <dbReference type="SAM" id="MobiDB-lite"/>
    </source>
</evidence>
<comment type="cofactor">
    <cofactor evidence="1">
        <name>Ca(2+)</name>
        <dbReference type="ChEBI" id="CHEBI:29108"/>
    </cofactor>
</comment>
<dbReference type="Gene3D" id="3.40.50.200">
    <property type="entry name" value="Peptidase S8/S53 domain"/>
    <property type="match status" value="1"/>
</dbReference>
<dbReference type="GO" id="GO:0004252">
    <property type="term" value="F:serine-type endopeptidase activity"/>
    <property type="evidence" value="ECO:0007669"/>
    <property type="project" value="InterPro"/>
</dbReference>
<evidence type="ECO:0000256" key="6">
    <source>
        <dbReference type="ARBA" id="ARBA00022837"/>
    </source>
</evidence>
<dbReference type="GO" id="GO:0008240">
    <property type="term" value="F:tripeptidyl-peptidase activity"/>
    <property type="evidence" value="ECO:0007669"/>
    <property type="project" value="TreeGrafter"/>
</dbReference>
<organism evidence="10 11">
    <name type="scientific">Paractinoplanes ferrugineus</name>
    <dbReference type="NCBI Taxonomy" id="113564"/>
    <lineage>
        <taxon>Bacteria</taxon>
        <taxon>Bacillati</taxon>
        <taxon>Actinomycetota</taxon>
        <taxon>Actinomycetes</taxon>
        <taxon>Micromonosporales</taxon>
        <taxon>Micromonosporaceae</taxon>
        <taxon>Paractinoplanes</taxon>
    </lineage>
</organism>
<dbReference type="CDD" id="cd11377">
    <property type="entry name" value="Pro-peptidase_S53"/>
    <property type="match status" value="1"/>
</dbReference>
<dbReference type="PANTHER" id="PTHR14218">
    <property type="entry name" value="PROTEASE S8 TRIPEPTIDYL PEPTIDASE I CLN2"/>
    <property type="match status" value="1"/>
</dbReference>
<evidence type="ECO:0000259" key="9">
    <source>
        <dbReference type="PROSITE" id="PS51695"/>
    </source>
</evidence>
<evidence type="ECO:0000313" key="10">
    <source>
        <dbReference type="EMBL" id="GIE15109.1"/>
    </source>
</evidence>
<dbReference type="InterPro" id="IPR036852">
    <property type="entry name" value="Peptidase_S8/S53_dom_sf"/>
</dbReference>
<dbReference type="GO" id="GO:0046872">
    <property type="term" value="F:metal ion binding"/>
    <property type="evidence" value="ECO:0007669"/>
    <property type="project" value="UniProtKB-KW"/>
</dbReference>
<evidence type="ECO:0000256" key="7">
    <source>
        <dbReference type="ARBA" id="ARBA00023145"/>
    </source>
</evidence>
<dbReference type="PROSITE" id="PS51695">
    <property type="entry name" value="SEDOLISIN"/>
    <property type="match status" value="1"/>
</dbReference>
<evidence type="ECO:0000256" key="3">
    <source>
        <dbReference type="ARBA" id="ARBA00022723"/>
    </source>
</evidence>
<reference evidence="10" key="1">
    <citation type="submission" date="2021-01" db="EMBL/GenBank/DDBJ databases">
        <title>Whole genome shotgun sequence of Actinoplanes ferrugineus NBRC 15555.</title>
        <authorList>
            <person name="Komaki H."/>
            <person name="Tamura T."/>
        </authorList>
    </citation>
    <scope>NUCLEOTIDE SEQUENCE</scope>
    <source>
        <strain evidence="10">NBRC 15555</strain>
    </source>
</reference>
<evidence type="ECO:0000256" key="4">
    <source>
        <dbReference type="ARBA" id="ARBA00022801"/>
    </source>
</evidence>
<feature type="compositionally biased region" description="Polar residues" evidence="8">
    <location>
        <begin position="236"/>
        <end position="249"/>
    </location>
</feature>
<dbReference type="SUPFAM" id="SSF52743">
    <property type="entry name" value="Subtilisin-like"/>
    <property type="match status" value="1"/>
</dbReference>
<dbReference type="InterPro" id="IPR050819">
    <property type="entry name" value="Tripeptidyl-peptidase_I"/>
</dbReference>
<evidence type="ECO:0000256" key="2">
    <source>
        <dbReference type="ARBA" id="ARBA00022670"/>
    </source>
</evidence>
<dbReference type="PANTHER" id="PTHR14218:SF15">
    <property type="entry name" value="TRIPEPTIDYL-PEPTIDASE 1"/>
    <property type="match status" value="1"/>
</dbReference>
<keyword evidence="4" id="KW-0378">Hydrolase</keyword>
<dbReference type="GO" id="GO:0006508">
    <property type="term" value="P:proteolysis"/>
    <property type="evidence" value="ECO:0007669"/>
    <property type="project" value="UniProtKB-KW"/>
</dbReference>
<feature type="region of interest" description="Disordered" evidence="8">
    <location>
        <begin position="212"/>
        <end position="249"/>
    </location>
</feature>
<protein>
    <submittedName>
        <fullName evidence="10">Serine protease</fullName>
    </submittedName>
</protein>
<comment type="caution">
    <text evidence="10">The sequence shown here is derived from an EMBL/GenBank/DDBJ whole genome shotgun (WGS) entry which is preliminary data.</text>
</comment>
<feature type="domain" description="Peptidase S53" evidence="9">
    <location>
        <begin position="259"/>
        <end position="668"/>
    </location>
</feature>
<dbReference type="CDD" id="cd04056">
    <property type="entry name" value="Peptidases_S53"/>
    <property type="match status" value="1"/>
</dbReference>
<name>A0A919MHM4_9ACTN</name>
<dbReference type="Pfam" id="PF09286">
    <property type="entry name" value="Pro-kuma_activ"/>
    <property type="match status" value="1"/>
</dbReference>
<sequence>MDIDGRYVGSFIRFTGGNVNRSTRSGLALVVALGTAAASILGAGPATAAARPGRHLLNGSQPRWLARAKATGGAPAAAESIPFGILLKLRDGASAEATLAKLSDPSSASYGQWLTTAQFKSRFAPAQTDVDAVRTWLQGQGFALRNTVGGMYVEASGSTAQINKVFGTTVKDYSYLGKTVHANSTELSLPDNTPTSVVGAVSGVLGIDQGQALKTPGDTLPGPDTGFRPGRPCSSYYGQKTATGQPASNGKKQPYVVCGYQPKQYQSAYGVSDLIKRGVDGRGITVAVTDAFASPTIVQDLKTYNKKHGLPAFGRQQFSQITPAPDGYDLIDECGGAGWYGEQTLDIEAVHSMAPGANIVYVGGADCSTGLDEAWAATIDNHVADIVTNSWGNGTDKVADLGADYIAFYQQFSLEAALTGITVDFSSGDNGDETKGGTQPALKTVDFPADLPYVTGVGGTSVGIDKNGKRVWEHGWQSAYSPLSTDGKSWGDAAYSSGGGGGTSILFEQPFYQRGIVPDSISKYFGATRMRTVPDIAMPGDPNTGFVVGQTQTFTDGTYYDEYRIGGTSLASPLLAGLQAVQGQKLHHPVGFANPAYYRRAGTAAITDIVAPKRPVQQVRVNFVNTEDKSGGLQYLLQTVDVQTTTIHSTRGYDAETGVGVPGPAFFK</sequence>
<evidence type="ECO:0000313" key="11">
    <source>
        <dbReference type="Proteomes" id="UP000598174"/>
    </source>
</evidence>
<dbReference type="EMBL" id="BOMM01000063">
    <property type="protein sequence ID" value="GIE15109.1"/>
    <property type="molecule type" value="Genomic_DNA"/>
</dbReference>
<keyword evidence="5" id="KW-0720">Serine protease</keyword>
<keyword evidence="11" id="KW-1185">Reference proteome</keyword>
<gene>
    <name evidence="10" type="ORF">Afe05nite_69490</name>
</gene>
<accession>A0A919MHM4</accession>
<dbReference type="Proteomes" id="UP000598174">
    <property type="component" value="Unassembled WGS sequence"/>
</dbReference>
<dbReference type="InterPro" id="IPR015366">
    <property type="entry name" value="S53_propep"/>
</dbReference>
<dbReference type="AlphaFoldDB" id="A0A919MHM4"/>
<keyword evidence="2 10" id="KW-0645">Protease</keyword>